<protein>
    <submittedName>
        <fullName evidence="2">Uncharacterized protein</fullName>
    </submittedName>
</protein>
<proteinExistence type="predicted"/>
<gene>
    <name evidence="2" type="ORF">SB48_HM08orf02559</name>
</gene>
<evidence type="ECO:0000313" key="2">
    <source>
        <dbReference type="EMBL" id="AJO22414.1"/>
    </source>
</evidence>
<feature type="compositionally biased region" description="Gly residues" evidence="1">
    <location>
        <begin position="7"/>
        <end position="20"/>
    </location>
</feature>
<evidence type="ECO:0000313" key="3">
    <source>
        <dbReference type="Proteomes" id="UP000032024"/>
    </source>
</evidence>
<dbReference type="Proteomes" id="UP000032024">
    <property type="component" value="Chromosome"/>
</dbReference>
<name>A0AAN0T5Y8_HEYCO</name>
<dbReference type="EMBL" id="CP010525">
    <property type="protein sequence ID" value="AJO22414.1"/>
    <property type="molecule type" value="Genomic_DNA"/>
</dbReference>
<keyword evidence="3" id="KW-1185">Reference proteome</keyword>
<dbReference type="AlphaFoldDB" id="A0AAN0T5Y8"/>
<feature type="region of interest" description="Disordered" evidence="1">
    <location>
        <begin position="1"/>
        <end position="24"/>
    </location>
</feature>
<sequence>MNSSFSGAGGGGIEPMGFGMGDTIVSYQKTGRETTANSTFSDKK</sequence>
<accession>A0AAN0T5Y8</accession>
<organism evidence="2 3">
    <name type="scientific">Heyndrickxia coagulans</name>
    <name type="common">Weizmannia coagulans</name>
    <dbReference type="NCBI Taxonomy" id="1398"/>
    <lineage>
        <taxon>Bacteria</taxon>
        <taxon>Bacillati</taxon>
        <taxon>Bacillota</taxon>
        <taxon>Bacilli</taxon>
        <taxon>Bacillales</taxon>
        <taxon>Bacillaceae</taxon>
        <taxon>Heyndrickxia</taxon>
    </lineage>
</organism>
<evidence type="ECO:0000256" key="1">
    <source>
        <dbReference type="SAM" id="MobiDB-lite"/>
    </source>
</evidence>
<reference evidence="3" key="1">
    <citation type="submission" date="2015-01" db="EMBL/GenBank/DDBJ databases">
        <title>Comparative genome analysis of Bacillus coagulans HM-08, Clostridium butyricum HM-68, Bacillus subtilis HM-66 and Bacillus paralicheniformis BL-09.</title>
        <authorList>
            <person name="Zhang H."/>
        </authorList>
    </citation>
    <scope>NUCLEOTIDE SEQUENCE [LARGE SCALE GENOMIC DNA]</scope>
    <source>
        <strain evidence="3">HM-08</strain>
    </source>
</reference>